<evidence type="ECO:0000256" key="10">
    <source>
        <dbReference type="ARBA" id="ARBA00023006"/>
    </source>
</evidence>
<keyword evidence="6" id="KW-0833">Ubl conjugation pathway</keyword>
<dbReference type="AlphaFoldDB" id="A0A672QS06"/>
<evidence type="ECO:0000256" key="4">
    <source>
        <dbReference type="ARBA" id="ARBA00022490"/>
    </source>
</evidence>
<evidence type="ECO:0000256" key="7">
    <source>
        <dbReference type="ARBA" id="ARBA00022801"/>
    </source>
</evidence>
<evidence type="ECO:0000256" key="1">
    <source>
        <dbReference type="ARBA" id="ARBA00004496"/>
    </source>
</evidence>
<dbReference type="Pfam" id="PF03416">
    <property type="entry name" value="Peptidase_C54"/>
    <property type="match status" value="1"/>
</dbReference>
<dbReference type="InterPro" id="IPR046792">
    <property type="entry name" value="Peptidase_C54_cat"/>
</dbReference>
<dbReference type="EC" id="3.4.22.-" evidence="13"/>
<evidence type="ECO:0000256" key="2">
    <source>
        <dbReference type="ARBA" id="ARBA00010958"/>
    </source>
</evidence>
<dbReference type="Ensembl" id="ENSSGRT00000083948.1">
    <property type="protein sequence ID" value="ENSSGRP00000078836.1"/>
    <property type="gene ID" value="ENSSGRG00000039903.1"/>
</dbReference>
<dbReference type="GO" id="GO:0006629">
    <property type="term" value="P:lipid metabolic process"/>
    <property type="evidence" value="ECO:0007669"/>
    <property type="project" value="UniProtKB-KW"/>
</dbReference>
<reference evidence="16" key="1">
    <citation type="submission" date="2025-08" db="UniProtKB">
        <authorList>
            <consortium name="Ensembl"/>
        </authorList>
    </citation>
    <scope>IDENTIFICATION</scope>
</reference>
<keyword evidence="11" id="KW-0443">Lipid metabolism</keyword>
<dbReference type="GO" id="GO:0000045">
    <property type="term" value="P:autophagosome assembly"/>
    <property type="evidence" value="ECO:0007669"/>
    <property type="project" value="TreeGrafter"/>
</dbReference>
<name>A0A672QS06_SINGR</name>
<comment type="similarity">
    <text evidence="2 13">Belongs to the peptidase C54 family.</text>
</comment>
<evidence type="ECO:0000256" key="8">
    <source>
        <dbReference type="ARBA" id="ARBA00022807"/>
    </source>
</evidence>
<keyword evidence="7 13" id="KW-0378">Hydrolase</keyword>
<dbReference type="GO" id="GO:0000423">
    <property type="term" value="P:mitophagy"/>
    <property type="evidence" value="ECO:0007669"/>
    <property type="project" value="TreeGrafter"/>
</dbReference>
<dbReference type="GO" id="GO:0004197">
    <property type="term" value="F:cysteine-type endopeptidase activity"/>
    <property type="evidence" value="ECO:0007669"/>
    <property type="project" value="TreeGrafter"/>
</dbReference>
<reference evidence="16" key="2">
    <citation type="submission" date="2025-09" db="UniProtKB">
        <authorList>
            <consortium name="Ensembl"/>
        </authorList>
    </citation>
    <scope>IDENTIFICATION</scope>
</reference>
<evidence type="ECO:0000256" key="5">
    <source>
        <dbReference type="ARBA" id="ARBA00022670"/>
    </source>
</evidence>
<accession>A0A672QS06</accession>
<dbReference type="GO" id="GO:0019786">
    <property type="term" value="F:protein-phosphatidylethanolamide deconjugating activity"/>
    <property type="evidence" value="ECO:0007669"/>
    <property type="project" value="InterPro"/>
</dbReference>
<evidence type="ECO:0000256" key="3">
    <source>
        <dbReference type="ARBA" id="ARBA00022448"/>
    </source>
</evidence>
<evidence type="ECO:0000256" key="9">
    <source>
        <dbReference type="ARBA" id="ARBA00022927"/>
    </source>
</evidence>
<dbReference type="PANTHER" id="PTHR22624">
    <property type="entry name" value="CYSTEINE PROTEASE ATG4"/>
    <property type="match status" value="1"/>
</dbReference>
<keyword evidence="9 13" id="KW-0653">Protein transport</keyword>
<feature type="region of interest" description="Disordered" evidence="14">
    <location>
        <begin position="188"/>
        <end position="211"/>
    </location>
</feature>
<dbReference type="GO" id="GO:0016485">
    <property type="term" value="P:protein processing"/>
    <property type="evidence" value="ECO:0007669"/>
    <property type="project" value="TreeGrafter"/>
</dbReference>
<keyword evidence="10 13" id="KW-0072">Autophagy</keyword>
<evidence type="ECO:0000256" key="12">
    <source>
        <dbReference type="ARBA" id="ARBA00029362"/>
    </source>
</evidence>
<keyword evidence="5 13" id="KW-0645">Protease</keyword>
<comment type="function">
    <text evidence="13">Cysteine protease that plays a key role in autophagy by mediating both proteolytic activation and delipidation of ATG8 family proteins.</text>
</comment>
<evidence type="ECO:0000256" key="11">
    <source>
        <dbReference type="ARBA" id="ARBA00023098"/>
    </source>
</evidence>
<keyword evidence="17" id="KW-1185">Reference proteome</keyword>
<evidence type="ECO:0000259" key="15">
    <source>
        <dbReference type="Pfam" id="PF03416"/>
    </source>
</evidence>
<dbReference type="GO" id="GO:0015031">
    <property type="term" value="P:protein transport"/>
    <property type="evidence" value="ECO:0007669"/>
    <property type="project" value="UniProtKB-KW"/>
</dbReference>
<evidence type="ECO:0000313" key="17">
    <source>
        <dbReference type="Proteomes" id="UP000472262"/>
    </source>
</evidence>
<dbReference type="GO" id="GO:0005737">
    <property type="term" value="C:cytoplasm"/>
    <property type="evidence" value="ECO:0007669"/>
    <property type="project" value="UniProtKB-SubCell"/>
</dbReference>
<evidence type="ECO:0000256" key="6">
    <source>
        <dbReference type="ARBA" id="ARBA00022786"/>
    </source>
</evidence>
<keyword evidence="8" id="KW-0788">Thiol protease</keyword>
<protein>
    <recommendedName>
        <fullName evidence="13">Cysteine protease</fullName>
        <ecNumber evidence="13">3.4.22.-</ecNumber>
    </recommendedName>
</protein>
<dbReference type="GO" id="GO:0034727">
    <property type="term" value="P:piecemeal microautophagy of the nucleus"/>
    <property type="evidence" value="ECO:0007669"/>
    <property type="project" value="TreeGrafter"/>
</dbReference>
<evidence type="ECO:0000256" key="14">
    <source>
        <dbReference type="SAM" id="MobiDB-lite"/>
    </source>
</evidence>
<keyword evidence="4 13" id="KW-0963">Cytoplasm</keyword>
<dbReference type="PANTHER" id="PTHR22624:SF35">
    <property type="entry name" value="CYSTEINE PROTEASE ATG4A"/>
    <property type="match status" value="1"/>
</dbReference>
<sequence length="385" mass="43737">MESVLAKYENQVNVFSEFLEALPDVDEPVWILGACYDLKEKSELLSDVRSRLWFTYRKKFSPIGGTGPSSDAGWGCMLRCGQMILAQALVCRHLGRDWRWDPEKCQPKEYHRILHCFLDKKDSCYSIHQMAQMGVGEGKSVGEWYGPNTVAQVLKKLALFDDWNTMTVYVSMDNTVVIEDIKKQCKQPGRESRSRAGPCGRGEVPASGQSCSEAQGMTLQSQRPLDWRPLLLVIPLRMGINSINPVYIQAFKECFKMPQSCGVLGGKPNLAYYFIGFIDDELIYLDPHTTQQAVDTESGSAVDDQSYHCQRTPHRMKITSLDPSVALELLKKRNLRMFELVEKHPSHWPPFVPPTKPEVQTTGAEFIESPDKLFESEEEFEILNV</sequence>
<feature type="domain" description="Peptidase C54 catalytic" evidence="15">
    <location>
        <begin position="42"/>
        <end position="332"/>
    </location>
</feature>
<dbReference type="GO" id="GO:0035973">
    <property type="term" value="P:aggrephagy"/>
    <property type="evidence" value="ECO:0007669"/>
    <property type="project" value="TreeGrafter"/>
</dbReference>
<evidence type="ECO:0000256" key="13">
    <source>
        <dbReference type="RuleBase" id="RU363115"/>
    </source>
</evidence>
<evidence type="ECO:0000313" key="16">
    <source>
        <dbReference type="Ensembl" id="ENSSGRP00000078836.1"/>
    </source>
</evidence>
<comment type="subcellular location">
    <subcellularLocation>
        <location evidence="1 13">Cytoplasm</location>
    </subcellularLocation>
</comment>
<proteinExistence type="inferred from homology"/>
<dbReference type="SUPFAM" id="SSF54001">
    <property type="entry name" value="Cysteine proteinases"/>
    <property type="match status" value="1"/>
</dbReference>
<dbReference type="InterPro" id="IPR038765">
    <property type="entry name" value="Papain-like_cys_pep_sf"/>
</dbReference>
<keyword evidence="3" id="KW-0813">Transport</keyword>
<gene>
    <name evidence="16" type="primary">LOC107562169</name>
</gene>
<dbReference type="InterPro" id="IPR005078">
    <property type="entry name" value="Peptidase_C54"/>
</dbReference>
<organism evidence="16 17">
    <name type="scientific">Sinocyclocheilus grahami</name>
    <name type="common">Dianchi golden-line fish</name>
    <name type="synonym">Barbus grahami</name>
    <dbReference type="NCBI Taxonomy" id="75366"/>
    <lineage>
        <taxon>Eukaryota</taxon>
        <taxon>Metazoa</taxon>
        <taxon>Chordata</taxon>
        <taxon>Craniata</taxon>
        <taxon>Vertebrata</taxon>
        <taxon>Euteleostomi</taxon>
        <taxon>Actinopterygii</taxon>
        <taxon>Neopterygii</taxon>
        <taxon>Teleostei</taxon>
        <taxon>Ostariophysi</taxon>
        <taxon>Cypriniformes</taxon>
        <taxon>Cyprinidae</taxon>
        <taxon>Cyprininae</taxon>
        <taxon>Sinocyclocheilus</taxon>
    </lineage>
</organism>
<dbReference type="Proteomes" id="UP000472262">
    <property type="component" value="Unassembled WGS sequence"/>
</dbReference>
<comment type="catalytic activity">
    <reaction evidence="12">
        <text>[protein]-C-terminal L-amino acid-glycyl-phosphatidylethanolamide + H2O = [protein]-C-terminal L-amino acid-glycine + a 1,2-diacyl-sn-glycero-3-phosphoethanolamine</text>
        <dbReference type="Rhea" id="RHEA:67548"/>
        <dbReference type="Rhea" id="RHEA-COMP:17323"/>
        <dbReference type="Rhea" id="RHEA-COMP:17324"/>
        <dbReference type="ChEBI" id="CHEBI:15377"/>
        <dbReference type="ChEBI" id="CHEBI:64612"/>
        <dbReference type="ChEBI" id="CHEBI:172940"/>
        <dbReference type="ChEBI" id="CHEBI:172941"/>
    </reaction>
    <physiologicalReaction direction="left-to-right" evidence="12">
        <dbReference type="Rhea" id="RHEA:67549"/>
    </physiologicalReaction>
</comment>